<gene>
    <name evidence="1" type="ORF">EHV15_35810</name>
</gene>
<proteinExistence type="predicted"/>
<reference evidence="1 2" key="1">
    <citation type="submission" date="2018-11" db="EMBL/GenBank/DDBJ databases">
        <title>Genome sequencing of Paenibacillus sp. KCOM 3021 (= ChDC PVNT-B20).</title>
        <authorList>
            <person name="Kook J.-K."/>
            <person name="Park S.-N."/>
            <person name="Lim Y.K."/>
        </authorList>
    </citation>
    <scope>NUCLEOTIDE SEQUENCE [LARGE SCALE GENOMIC DNA]</scope>
    <source>
        <strain evidence="1 2">KCOM 3021</strain>
    </source>
</reference>
<comment type="caution">
    <text evidence="1">The sequence shown here is derived from an EMBL/GenBank/DDBJ whole genome shotgun (WGS) entry which is preliminary data.</text>
</comment>
<keyword evidence="2" id="KW-1185">Reference proteome</keyword>
<accession>A0A3P3TBP4</accession>
<dbReference type="EMBL" id="RRCN01000002">
    <property type="protein sequence ID" value="RRJ54939.1"/>
    <property type="molecule type" value="Genomic_DNA"/>
</dbReference>
<name>A0A3P3TBP4_9BACL</name>
<dbReference type="AlphaFoldDB" id="A0A3P3TBP4"/>
<protein>
    <submittedName>
        <fullName evidence="1">Uncharacterized protein</fullName>
    </submittedName>
</protein>
<evidence type="ECO:0000313" key="2">
    <source>
        <dbReference type="Proteomes" id="UP000267017"/>
    </source>
</evidence>
<evidence type="ECO:0000313" key="1">
    <source>
        <dbReference type="EMBL" id="RRJ54939.1"/>
    </source>
</evidence>
<sequence length="135" mass="15175">MIKQNLQIFEMLDSLELECDGLSRVISSLLSSAGVSHRLFIGSVTTIGNKGMCPHLWIEVDDYVIDYRLRMWLGHDPSIPHGVFKKSEFSHITYSGSVRDSYGDRDLVAQIFCSMAGIKYEDIAFKLKESLQGAV</sequence>
<dbReference type="Proteomes" id="UP000267017">
    <property type="component" value="Unassembled WGS sequence"/>
</dbReference>
<dbReference type="RefSeq" id="WP_128636032.1">
    <property type="nucleotide sequence ID" value="NZ_RRCN01000002.1"/>
</dbReference>
<dbReference type="OrthoDB" id="489896at2"/>
<organism evidence="1 2">
    <name type="scientific">Paenibacillus oralis</name>
    <dbReference type="NCBI Taxonomy" id="2490856"/>
    <lineage>
        <taxon>Bacteria</taxon>
        <taxon>Bacillati</taxon>
        <taxon>Bacillota</taxon>
        <taxon>Bacilli</taxon>
        <taxon>Bacillales</taxon>
        <taxon>Paenibacillaceae</taxon>
        <taxon>Paenibacillus</taxon>
    </lineage>
</organism>